<accession>A0A0J8B2D0</accession>
<dbReference type="EMBL" id="KQ096882">
    <property type="protein sequence ID" value="KMS94012.1"/>
    <property type="molecule type" value="Genomic_DNA"/>
</dbReference>
<feature type="compositionally biased region" description="Polar residues" evidence="1">
    <location>
        <begin position="105"/>
        <end position="123"/>
    </location>
</feature>
<name>A0A0J8B2D0_BETVV</name>
<dbReference type="Gramene" id="KMS94012">
    <property type="protein sequence ID" value="KMS94012"/>
    <property type="gene ID" value="BVRB_025680"/>
</dbReference>
<feature type="region of interest" description="Disordered" evidence="1">
    <location>
        <begin position="1"/>
        <end position="42"/>
    </location>
</feature>
<protein>
    <submittedName>
        <fullName evidence="2">Uncharacterized protein</fullName>
    </submittedName>
</protein>
<gene>
    <name evidence="2" type="ORF">BVRB_025680</name>
</gene>
<dbReference type="AlphaFoldDB" id="A0A0J8B2D0"/>
<evidence type="ECO:0000256" key="1">
    <source>
        <dbReference type="SAM" id="MobiDB-lite"/>
    </source>
</evidence>
<feature type="non-terminal residue" evidence="2">
    <location>
        <position position="134"/>
    </location>
</feature>
<evidence type="ECO:0000313" key="2">
    <source>
        <dbReference type="EMBL" id="KMS94012.1"/>
    </source>
</evidence>
<feature type="region of interest" description="Disordered" evidence="1">
    <location>
        <begin position="100"/>
        <end position="134"/>
    </location>
</feature>
<feature type="compositionally biased region" description="Acidic residues" evidence="1">
    <location>
        <begin position="1"/>
        <end position="34"/>
    </location>
</feature>
<sequence>MDEVPDQDQDLDETELDEEIAEDLEDLEDLEPEQSESTLPSPVIDVASNEALPLSPSPVASDDVEPVDQVERKLSSELPFESANPVELEFSPSIITSAEPVELISRSTDASAETAEPPSTSNPAEPLEQLPPST</sequence>
<evidence type="ECO:0000313" key="3">
    <source>
        <dbReference type="Proteomes" id="UP000035740"/>
    </source>
</evidence>
<reference evidence="2 3" key="1">
    <citation type="journal article" date="2014" name="Nature">
        <title>The genome of the recently domesticated crop plant sugar beet (Beta vulgaris).</title>
        <authorList>
            <person name="Dohm J.C."/>
            <person name="Minoche A.E."/>
            <person name="Holtgrawe D."/>
            <person name="Capella-Gutierrez S."/>
            <person name="Zakrzewski F."/>
            <person name="Tafer H."/>
            <person name="Rupp O."/>
            <person name="Sorensen T.R."/>
            <person name="Stracke R."/>
            <person name="Reinhardt R."/>
            <person name="Goesmann A."/>
            <person name="Kraft T."/>
            <person name="Schulz B."/>
            <person name="Stadler P.F."/>
            <person name="Schmidt T."/>
            <person name="Gabaldon T."/>
            <person name="Lehrach H."/>
            <person name="Weisshaar B."/>
            <person name="Himmelbauer H."/>
        </authorList>
    </citation>
    <scope>NUCLEOTIDE SEQUENCE [LARGE SCALE GENOMIC DNA]</scope>
    <source>
        <tissue evidence="2">Taproot</tissue>
    </source>
</reference>
<proteinExistence type="predicted"/>
<dbReference type="Proteomes" id="UP000035740">
    <property type="component" value="Unassembled WGS sequence"/>
</dbReference>
<organism evidence="2 3">
    <name type="scientific">Beta vulgaris subsp. vulgaris</name>
    <name type="common">Beet</name>
    <dbReference type="NCBI Taxonomy" id="3555"/>
    <lineage>
        <taxon>Eukaryota</taxon>
        <taxon>Viridiplantae</taxon>
        <taxon>Streptophyta</taxon>
        <taxon>Embryophyta</taxon>
        <taxon>Tracheophyta</taxon>
        <taxon>Spermatophyta</taxon>
        <taxon>Magnoliopsida</taxon>
        <taxon>eudicotyledons</taxon>
        <taxon>Gunneridae</taxon>
        <taxon>Pentapetalae</taxon>
        <taxon>Caryophyllales</taxon>
        <taxon>Chenopodiaceae</taxon>
        <taxon>Betoideae</taxon>
        <taxon>Beta</taxon>
    </lineage>
</organism>
<keyword evidence="3" id="KW-1185">Reference proteome</keyword>